<evidence type="ECO:0000313" key="3">
    <source>
        <dbReference type="EMBL" id="UPL13234.1"/>
    </source>
</evidence>
<dbReference type="Pfam" id="PF01370">
    <property type="entry name" value="Epimerase"/>
    <property type="match status" value="1"/>
</dbReference>
<dbReference type="Proteomes" id="UP000831963">
    <property type="component" value="Chromosome"/>
</dbReference>
<reference evidence="3 4" key="1">
    <citation type="submission" date="2021-06" db="EMBL/GenBank/DDBJ databases">
        <title>Genome-based taxonomic framework of Microbacterium strains isolated from marine environment, the description of four new species and reclassification of four preexisting species.</title>
        <authorList>
            <person name="Lee S.D."/>
            <person name="Kim S.-M."/>
            <person name="Byeon Y.-S."/>
            <person name="Yang H.L."/>
            <person name="Kim I.S."/>
        </authorList>
    </citation>
    <scope>NUCLEOTIDE SEQUENCE [LARGE SCALE GENOMIC DNA]</scope>
    <source>
        <strain evidence="3 4">SSW1-36</strain>
    </source>
</reference>
<feature type="domain" description="DUF1731" evidence="2">
    <location>
        <begin position="287"/>
        <end position="320"/>
    </location>
</feature>
<gene>
    <name evidence="3" type="ORF">KV396_01545</name>
</gene>
<organism evidence="3 4">
    <name type="scientific">Microbacterium galbinum</name>
    <dbReference type="NCBI Taxonomy" id="2851646"/>
    <lineage>
        <taxon>Bacteria</taxon>
        <taxon>Bacillati</taxon>
        <taxon>Actinomycetota</taxon>
        <taxon>Actinomycetes</taxon>
        <taxon>Micrococcales</taxon>
        <taxon>Microbacteriaceae</taxon>
        <taxon>Microbacterium</taxon>
    </lineage>
</organism>
<dbReference type="SUPFAM" id="SSF51735">
    <property type="entry name" value="NAD(P)-binding Rossmann-fold domains"/>
    <property type="match status" value="1"/>
</dbReference>
<dbReference type="InterPro" id="IPR013549">
    <property type="entry name" value="DUF1731"/>
</dbReference>
<accession>A0ABY4IKC7</accession>
<dbReference type="Gene3D" id="3.40.50.720">
    <property type="entry name" value="NAD(P)-binding Rossmann-like Domain"/>
    <property type="match status" value="1"/>
</dbReference>
<proteinExistence type="predicted"/>
<sequence length="333" mass="36753">MAKRAVIGGGSGFVGTALTRALEADGYAVSVIGRHGPDARWDDPASIRRVVDGADLVIGLAGKSINARFTDRNREEILQSRIDTTRALHDAIAGAERPPAVWMNASSAAVYRYALDCAQTEADTERDTGFLPDVTRAWEAELFRGDLPSTRRVALRITFVVGDGPAPALLFRLARFGVGGPQFDGWWFPHRRYRGIGPHPTEPRKPLGRRSRGHQRFSWIHIDDLVGAVRFIRDDARVSGPVNMSAPGVVDNRGLMRALRRVVGMPIGLPSWRFMLEPAMWVLRAEPDLVLNSRWIAPRVLEDAGYAFAFPELEPALRDVREKDSRTAPSSSG</sequence>
<keyword evidence="4" id="KW-1185">Reference proteome</keyword>
<dbReference type="PANTHER" id="PTHR11092:SF0">
    <property type="entry name" value="EPIMERASE FAMILY PROTEIN SDR39U1"/>
    <property type="match status" value="1"/>
</dbReference>
<dbReference type="InterPro" id="IPR036291">
    <property type="entry name" value="NAD(P)-bd_dom_sf"/>
</dbReference>
<dbReference type="InterPro" id="IPR001509">
    <property type="entry name" value="Epimerase_deHydtase"/>
</dbReference>
<dbReference type="RefSeq" id="WP_247956623.1">
    <property type="nucleotide sequence ID" value="NZ_CP078077.1"/>
</dbReference>
<evidence type="ECO:0000313" key="4">
    <source>
        <dbReference type="Proteomes" id="UP000831963"/>
    </source>
</evidence>
<name>A0ABY4IKC7_9MICO</name>
<evidence type="ECO:0000259" key="1">
    <source>
        <dbReference type="Pfam" id="PF01370"/>
    </source>
</evidence>
<dbReference type="EMBL" id="CP078077">
    <property type="protein sequence ID" value="UPL13234.1"/>
    <property type="molecule type" value="Genomic_DNA"/>
</dbReference>
<evidence type="ECO:0000259" key="2">
    <source>
        <dbReference type="Pfam" id="PF08338"/>
    </source>
</evidence>
<feature type="domain" description="NAD-dependent epimerase/dehydratase" evidence="1">
    <location>
        <begin position="6"/>
        <end position="114"/>
    </location>
</feature>
<dbReference type="PANTHER" id="PTHR11092">
    <property type="entry name" value="SUGAR NUCLEOTIDE EPIMERASE RELATED"/>
    <property type="match status" value="1"/>
</dbReference>
<protein>
    <submittedName>
        <fullName evidence="3">DUF1731 domain-containing protein</fullName>
    </submittedName>
</protein>
<dbReference type="Pfam" id="PF08338">
    <property type="entry name" value="DUF1731"/>
    <property type="match status" value="1"/>
</dbReference>